<evidence type="ECO:0000313" key="1">
    <source>
        <dbReference type="EMBL" id="KAJ8965661.1"/>
    </source>
</evidence>
<evidence type="ECO:0000313" key="2">
    <source>
        <dbReference type="Proteomes" id="UP001162156"/>
    </source>
</evidence>
<protein>
    <recommendedName>
        <fullName evidence="3">HTH CENPB-type domain-containing protein</fullName>
    </recommendedName>
</protein>
<dbReference type="EMBL" id="JANEYF010001194">
    <property type="protein sequence ID" value="KAJ8965661.1"/>
    <property type="molecule type" value="Genomic_DNA"/>
</dbReference>
<evidence type="ECO:0008006" key="3">
    <source>
        <dbReference type="Google" id="ProtNLM"/>
    </source>
</evidence>
<gene>
    <name evidence="1" type="ORF">NQ314_003978</name>
</gene>
<accession>A0AAV8ZKZ0</accession>
<proteinExistence type="predicted"/>
<name>A0AAV8ZKZ0_9CUCU</name>
<sequence length="165" mass="19347">MSLQRHVKKALAEDEQSKYRFVTNPNSRLVFNNDQKRSLTEYLKTSSNMNYGLTTQETKKFAYEHAKALNIKFPKEWNKREAAGRYWLAGFIERNSDLSVRQPEVTSLSRSTALNMHNINTFFQKLSDLRERYNFPSSNIYNCDETGCTMVHKPPKILAKKDRSR</sequence>
<dbReference type="Proteomes" id="UP001162156">
    <property type="component" value="Unassembled WGS sequence"/>
</dbReference>
<dbReference type="AlphaFoldDB" id="A0AAV8ZKZ0"/>
<reference evidence="1" key="1">
    <citation type="journal article" date="2023" name="Insect Mol. Biol.">
        <title>Genome sequencing provides insights into the evolution of gene families encoding plant cell wall-degrading enzymes in longhorned beetles.</title>
        <authorList>
            <person name="Shin N.R."/>
            <person name="Okamura Y."/>
            <person name="Kirsch R."/>
            <person name="Pauchet Y."/>
        </authorList>
    </citation>
    <scope>NUCLEOTIDE SEQUENCE</scope>
    <source>
        <strain evidence="1">RBIC_L_NR</strain>
    </source>
</reference>
<organism evidence="1 2">
    <name type="scientific">Rhamnusium bicolor</name>
    <dbReference type="NCBI Taxonomy" id="1586634"/>
    <lineage>
        <taxon>Eukaryota</taxon>
        <taxon>Metazoa</taxon>
        <taxon>Ecdysozoa</taxon>
        <taxon>Arthropoda</taxon>
        <taxon>Hexapoda</taxon>
        <taxon>Insecta</taxon>
        <taxon>Pterygota</taxon>
        <taxon>Neoptera</taxon>
        <taxon>Endopterygota</taxon>
        <taxon>Coleoptera</taxon>
        <taxon>Polyphaga</taxon>
        <taxon>Cucujiformia</taxon>
        <taxon>Chrysomeloidea</taxon>
        <taxon>Cerambycidae</taxon>
        <taxon>Lepturinae</taxon>
        <taxon>Rhagiini</taxon>
        <taxon>Rhamnusium</taxon>
    </lineage>
</organism>
<keyword evidence="2" id="KW-1185">Reference proteome</keyword>
<comment type="caution">
    <text evidence="1">The sequence shown here is derived from an EMBL/GenBank/DDBJ whole genome shotgun (WGS) entry which is preliminary data.</text>
</comment>